<feature type="compositionally biased region" description="Polar residues" evidence="1">
    <location>
        <begin position="26"/>
        <end position="37"/>
    </location>
</feature>
<gene>
    <name evidence="2" type="ORF">GGP82_002430</name>
</gene>
<organism evidence="2 3">
    <name type="scientific">Salinibacter ruber</name>
    <dbReference type="NCBI Taxonomy" id="146919"/>
    <lineage>
        <taxon>Bacteria</taxon>
        <taxon>Pseudomonadati</taxon>
        <taxon>Rhodothermota</taxon>
        <taxon>Rhodothermia</taxon>
        <taxon>Rhodothermales</taxon>
        <taxon>Salinibacteraceae</taxon>
        <taxon>Salinibacter</taxon>
    </lineage>
</organism>
<dbReference type="AlphaFoldDB" id="A0A9X2RGZ8"/>
<accession>A0A9X2RGZ8</accession>
<protein>
    <submittedName>
        <fullName evidence="2">Uncharacterized protein</fullName>
    </submittedName>
</protein>
<sequence>MKQLLKLGPAYIEAYRKGSVDAPASAPTQAKSQSTQDRQAALRRAIARIEQEGSQSGGGGTLASIDTTTAVLGAGVAASLVLALRKGSN</sequence>
<dbReference type="RefSeq" id="WP_259083825.1">
    <property type="nucleotide sequence ID" value="NZ_JANTZD010000007.1"/>
</dbReference>
<reference evidence="2" key="1">
    <citation type="submission" date="2022-08" db="EMBL/GenBank/DDBJ databases">
        <title>Genomic Encyclopedia of Type Strains, Phase V (KMG-V): Genome sequencing to study the core and pangenomes of soil and plant-associated prokaryotes.</title>
        <authorList>
            <person name="Whitman W."/>
        </authorList>
    </citation>
    <scope>NUCLEOTIDE SEQUENCE</scope>
    <source>
        <strain evidence="2">SP2016B</strain>
    </source>
</reference>
<feature type="region of interest" description="Disordered" evidence="1">
    <location>
        <begin position="20"/>
        <end position="42"/>
    </location>
</feature>
<evidence type="ECO:0000256" key="1">
    <source>
        <dbReference type="SAM" id="MobiDB-lite"/>
    </source>
</evidence>
<name>A0A9X2RGZ8_9BACT</name>
<dbReference type="EMBL" id="JANTYZ010000007">
    <property type="protein sequence ID" value="MCS3865866.1"/>
    <property type="molecule type" value="Genomic_DNA"/>
</dbReference>
<evidence type="ECO:0000313" key="3">
    <source>
        <dbReference type="Proteomes" id="UP001155034"/>
    </source>
</evidence>
<dbReference type="Proteomes" id="UP001155034">
    <property type="component" value="Unassembled WGS sequence"/>
</dbReference>
<proteinExistence type="predicted"/>
<evidence type="ECO:0000313" key="2">
    <source>
        <dbReference type="EMBL" id="MCS3865866.1"/>
    </source>
</evidence>
<comment type="caution">
    <text evidence="2">The sequence shown here is derived from an EMBL/GenBank/DDBJ whole genome shotgun (WGS) entry which is preliminary data.</text>
</comment>